<name>A0AAV7SW50_PLEWA</name>
<dbReference type="Proteomes" id="UP001066276">
    <property type="component" value="Chromosome 4_1"/>
</dbReference>
<keyword evidence="2" id="KW-1185">Reference proteome</keyword>
<evidence type="ECO:0000313" key="1">
    <source>
        <dbReference type="EMBL" id="KAJ1168373.1"/>
    </source>
</evidence>
<dbReference type="EMBL" id="JANPWB010000007">
    <property type="protein sequence ID" value="KAJ1168373.1"/>
    <property type="molecule type" value="Genomic_DNA"/>
</dbReference>
<sequence length="133" mass="14983">MRHNSAKVRWLGRRSRTFFNQSGASQLREGARWLGRGRRTFSHQSFASLLRGRAHRLGRRSPRVAPGATLRTWLVRRRHFTPSNLPEAAPGPVRQQGPSLLPQELQAATHTAPHGGSKLLLWLVLAVVNLRFA</sequence>
<comment type="caution">
    <text evidence="1">The sequence shown here is derived from an EMBL/GenBank/DDBJ whole genome shotgun (WGS) entry which is preliminary data.</text>
</comment>
<reference evidence="1" key="1">
    <citation type="journal article" date="2022" name="bioRxiv">
        <title>Sequencing and chromosome-scale assembly of the giantPleurodeles waltlgenome.</title>
        <authorList>
            <person name="Brown T."/>
            <person name="Elewa A."/>
            <person name="Iarovenko S."/>
            <person name="Subramanian E."/>
            <person name="Araus A.J."/>
            <person name="Petzold A."/>
            <person name="Susuki M."/>
            <person name="Suzuki K.-i.T."/>
            <person name="Hayashi T."/>
            <person name="Toyoda A."/>
            <person name="Oliveira C."/>
            <person name="Osipova E."/>
            <person name="Leigh N.D."/>
            <person name="Simon A."/>
            <person name="Yun M.H."/>
        </authorList>
    </citation>
    <scope>NUCLEOTIDE SEQUENCE</scope>
    <source>
        <strain evidence="1">20211129_DDA</strain>
        <tissue evidence="1">Liver</tissue>
    </source>
</reference>
<protein>
    <submittedName>
        <fullName evidence="1">Uncharacterized protein</fullName>
    </submittedName>
</protein>
<dbReference type="AlphaFoldDB" id="A0AAV7SW50"/>
<proteinExistence type="predicted"/>
<gene>
    <name evidence="1" type="ORF">NDU88_000299</name>
</gene>
<organism evidence="1 2">
    <name type="scientific">Pleurodeles waltl</name>
    <name type="common">Iberian ribbed newt</name>
    <dbReference type="NCBI Taxonomy" id="8319"/>
    <lineage>
        <taxon>Eukaryota</taxon>
        <taxon>Metazoa</taxon>
        <taxon>Chordata</taxon>
        <taxon>Craniata</taxon>
        <taxon>Vertebrata</taxon>
        <taxon>Euteleostomi</taxon>
        <taxon>Amphibia</taxon>
        <taxon>Batrachia</taxon>
        <taxon>Caudata</taxon>
        <taxon>Salamandroidea</taxon>
        <taxon>Salamandridae</taxon>
        <taxon>Pleurodelinae</taxon>
        <taxon>Pleurodeles</taxon>
    </lineage>
</organism>
<accession>A0AAV7SW50</accession>
<evidence type="ECO:0000313" key="2">
    <source>
        <dbReference type="Proteomes" id="UP001066276"/>
    </source>
</evidence>